<evidence type="ECO:0000313" key="2">
    <source>
        <dbReference type="Proteomes" id="UP001055072"/>
    </source>
</evidence>
<dbReference type="EMBL" id="MU274906">
    <property type="protein sequence ID" value="KAI0091290.1"/>
    <property type="molecule type" value="Genomic_DNA"/>
</dbReference>
<protein>
    <submittedName>
        <fullName evidence="1">Uncharacterized protein</fullName>
    </submittedName>
</protein>
<proteinExistence type="predicted"/>
<sequence length="225" mass="21101">MKTFAAFVALAAAGSALAQQFTINTPSGVLQCVPAQLTFSGGTGPFFLAINTPDANGAALQTYDGITASPFQWSANISANTQLGLSLTDRSNGNKALSGVFTVGASGDNSCLNGAAAPSSSSETASSAAGSSSSAATSGSASSAATSAGTSAATSAATSVTSATGVTSATTGTSARSGSTSGSASHTSSGSAASASGTSRSGAFSNTASVGFVGFVGAIAALVMA</sequence>
<keyword evidence="2" id="KW-1185">Reference proteome</keyword>
<gene>
    <name evidence="1" type="ORF">BDY19DRAFT_904736</name>
</gene>
<reference evidence="1" key="1">
    <citation type="journal article" date="2021" name="Environ. Microbiol.">
        <title>Gene family expansions and transcriptome signatures uncover fungal adaptations to wood decay.</title>
        <authorList>
            <person name="Hage H."/>
            <person name="Miyauchi S."/>
            <person name="Viragh M."/>
            <person name="Drula E."/>
            <person name="Min B."/>
            <person name="Chaduli D."/>
            <person name="Navarro D."/>
            <person name="Favel A."/>
            <person name="Norest M."/>
            <person name="Lesage-Meessen L."/>
            <person name="Balint B."/>
            <person name="Merenyi Z."/>
            <person name="de Eugenio L."/>
            <person name="Morin E."/>
            <person name="Martinez A.T."/>
            <person name="Baldrian P."/>
            <person name="Stursova M."/>
            <person name="Martinez M.J."/>
            <person name="Novotny C."/>
            <person name="Magnuson J.K."/>
            <person name="Spatafora J.W."/>
            <person name="Maurice S."/>
            <person name="Pangilinan J."/>
            <person name="Andreopoulos W."/>
            <person name="LaButti K."/>
            <person name="Hundley H."/>
            <person name="Na H."/>
            <person name="Kuo A."/>
            <person name="Barry K."/>
            <person name="Lipzen A."/>
            <person name="Henrissat B."/>
            <person name="Riley R."/>
            <person name="Ahrendt S."/>
            <person name="Nagy L.G."/>
            <person name="Grigoriev I.V."/>
            <person name="Martin F."/>
            <person name="Rosso M.N."/>
        </authorList>
    </citation>
    <scope>NUCLEOTIDE SEQUENCE</scope>
    <source>
        <strain evidence="1">CBS 384.51</strain>
    </source>
</reference>
<evidence type="ECO:0000313" key="1">
    <source>
        <dbReference type="EMBL" id="KAI0091290.1"/>
    </source>
</evidence>
<name>A0ACB8UAI7_9APHY</name>
<organism evidence="1 2">
    <name type="scientific">Irpex rosettiformis</name>
    <dbReference type="NCBI Taxonomy" id="378272"/>
    <lineage>
        <taxon>Eukaryota</taxon>
        <taxon>Fungi</taxon>
        <taxon>Dikarya</taxon>
        <taxon>Basidiomycota</taxon>
        <taxon>Agaricomycotina</taxon>
        <taxon>Agaricomycetes</taxon>
        <taxon>Polyporales</taxon>
        <taxon>Irpicaceae</taxon>
        <taxon>Irpex</taxon>
    </lineage>
</organism>
<accession>A0ACB8UAI7</accession>
<comment type="caution">
    <text evidence="1">The sequence shown here is derived from an EMBL/GenBank/DDBJ whole genome shotgun (WGS) entry which is preliminary data.</text>
</comment>
<dbReference type="Proteomes" id="UP001055072">
    <property type="component" value="Unassembled WGS sequence"/>
</dbReference>